<evidence type="ECO:0000259" key="2">
    <source>
        <dbReference type="PROSITE" id="PS51782"/>
    </source>
</evidence>
<protein>
    <submittedName>
        <fullName evidence="3">Extracellular amidase</fullName>
    </submittedName>
</protein>
<name>A0A239ZWT3_9STAP</name>
<feature type="domain" description="LysM" evidence="2">
    <location>
        <begin position="289"/>
        <end position="332"/>
    </location>
</feature>
<dbReference type="RefSeq" id="WP_095089097.1">
    <property type="nucleotide sequence ID" value="NZ_BMDM01000001.1"/>
</dbReference>
<dbReference type="Gene3D" id="3.40.80.10">
    <property type="entry name" value="Peptidoglycan recognition protein-like"/>
    <property type="match status" value="1"/>
</dbReference>
<dbReference type="Pfam" id="PF01510">
    <property type="entry name" value="Amidase_2"/>
    <property type="match status" value="1"/>
</dbReference>
<gene>
    <name evidence="3" type="primary">atl_3</name>
    <name evidence="3" type="ORF">SAMEA4384403_01984</name>
</gene>
<keyword evidence="4" id="KW-1185">Reference proteome</keyword>
<feature type="chain" id="PRO_5030041717" evidence="1">
    <location>
        <begin position="27"/>
        <end position="333"/>
    </location>
</feature>
<accession>A0A239ZWT3</accession>
<dbReference type="CDD" id="cd00118">
    <property type="entry name" value="LysM"/>
    <property type="match status" value="1"/>
</dbReference>
<proteinExistence type="predicted"/>
<dbReference type="Gene3D" id="3.10.350.10">
    <property type="entry name" value="LysM domain"/>
    <property type="match status" value="1"/>
</dbReference>
<dbReference type="SMART" id="SM00257">
    <property type="entry name" value="LysM"/>
    <property type="match status" value="1"/>
</dbReference>
<dbReference type="SUPFAM" id="SSF55846">
    <property type="entry name" value="N-acetylmuramoyl-L-alanine amidase-like"/>
    <property type="match status" value="1"/>
</dbReference>
<dbReference type="SMART" id="SM00644">
    <property type="entry name" value="Ami_2"/>
    <property type="match status" value="1"/>
</dbReference>
<dbReference type="OrthoDB" id="9816557at2"/>
<keyword evidence="1" id="KW-0732">Signal</keyword>
<dbReference type="InterPro" id="IPR002502">
    <property type="entry name" value="Amidase_domain"/>
</dbReference>
<dbReference type="AlphaFoldDB" id="A0A239ZWT3"/>
<dbReference type="CDD" id="cd06583">
    <property type="entry name" value="PGRP"/>
    <property type="match status" value="1"/>
</dbReference>
<dbReference type="EMBL" id="LT906462">
    <property type="protein sequence ID" value="SNV75156.1"/>
    <property type="molecule type" value="Genomic_DNA"/>
</dbReference>
<evidence type="ECO:0000313" key="3">
    <source>
        <dbReference type="EMBL" id="SNV75156.1"/>
    </source>
</evidence>
<dbReference type="SUPFAM" id="SSF54106">
    <property type="entry name" value="LysM domain"/>
    <property type="match status" value="1"/>
</dbReference>
<dbReference type="GO" id="GO:0008745">
    <property type="term" value="F:N-acetylmuramoyl-L-alanine amidase activity"/>
    <property type="evidence" value="ECO:0007669"/>
    <property type="project" value="InterPro"/>
</dbReference>
<reference evidence="3 4" key="1">
    <citation type="submission" date="2017-06" db="EMBL/GenBank/DDBJ databases">
        <authorList>
            <consortium name="Pathogen Informatics"/>
        </authorList>
    </citation>
    <scope>NUCLEOTIDE SEQUENCE [LARGE SCALE GENOMIC DNA]</scope>
    <source>
        <strain evidence="3 4">NCTC13839</strain>
    </source>
</reference>
<evidence type="ECO:0000256" key="1">
    <source>
        <dbReference type="SAM" id="SignalP"/>
    </source>
</evidence>
<feature type="signal peptide" evidence="1">
    <location>
        <begin position="1"/>
        <end position="26"/>
    </location>
</feature>
<dbReference type="Proteomes" id="UP000242084">
    <property type="component" value="Chromosome 1"/>
</dbReference>
<dbReference type="KEGG" id="sste:SAMEA4384403_1984"/>
<dbReference type="InterPro" id="IPR018392">
    <property type="entry name" value="LysM"/>
</dbReference>
<dbReference type="InterPro" id="IPR036505">
    <property type="entry name" value="Amidase/PGRP_sf"/>
</dbReference>
<evidence type="ECO:0000313" key="4">
    <source>
        <dbReference type="Proteomes" id="UP000242084"/>
    </source>
</evidence>
<dbReference type="InterPro" id="IPR036779">
    <property type="entry name" value="LysM_dom_sf"/>
</dbReference>
<dbReference type="GO" id="GO:0009253">
    <property type="term" value="P:peptidoglycan catabolic process"/>
    <property type="evidence" value="ECO:0007669"/>
    <property type="project" value="InterPro"/>
</dbReference>
<organism evidence="3 4">
    <name type="scientific">Mammaliicoccus stepanovicii</name>
    <dbReference type="NCBI Taxonomy" id="643214"/>
    <lineage>
        <taxon>Bacteria</taxon>
        <taxon>Bacillati</taxon>
        <taxon>Bacillota</taxon>
        <taxon>Bacilli</taxon>
        <taxon>Bacillales</taxon>
        <taxon>Staphylococcaceae</taxon>
        <taxon>Mammaliicoccus</taxon>
    </lineage>
</organism>
<dbReference type="PROSITE" id="PS51782">
    <property type="entry name" value="LYSM"/>
    <property type="match status" value="1"/>
</dbReference>
<sequence>MKFKFGTAVILSSSLLISQSGVYANANDSSENNKTQTENTSKSIDFKEAQEMSPNELTNLLTEEDLTLHNKVEDDESTESVPRIKETYQDVNAYINKHNIKPSPITQDARMKDLPKYDYKSDKFIGVIIHETANSNSSIDSEIKYMYENYESAFVHAYAGSNKIVQTASSDYLAWGAGAKANPYFYQIELARSNTFDQFAKSVNNQAYLTAKMLKQNGLKPSLADNNSEGKGTVISHNAVSKNYGGTDHTDPISYFSQWGYDMNQFYNLVQKHYDQMNETSENNAISGTIYKVAKGDTLYNISNRSGVSIANIKKLNNLKSNNVAIGQTLKLK</sequence>
<dbReference type="Pfam" id="PF01476">
    <property type="entry name" value="LysM"/>
    <property type="match status" value="1"/>
</dbReference>